<dbReference type="EMBL" id="QNRX01000031">
    <property type="protein sequence ID" value="RBP57211.1"/>
    <property type="molecule type" value="Genomic_DNA"/>
</dbReference>
<evidence type="ECO:0000313" key="1">
    <source>
        <dbReference type="EMBL" id="RBP57211.1"/>
    </source>
</evidence>
<keyword evidence="2" id="KW-1185">Reference proteome</keyword>
<accession>A0A366HVX5</accession>
<gene>
    <name evidence="1" type="ORF">DES36_1312</name>
</gene>
<sequence>MSKYIICNYLGASIEDNREAGLIPARTHHCNRRVICYMPLFHYGKAQIYNVVIE</sequence>
<dbReference type="Proteomes" id="UP000253490">
    <property type="component" value="Unassembled WGS sequence"/>
</dbReference>
<comment type="caution">
    <text evidence="1">The sequence shown here is derived from an EMBL/GenBank/DDBJ whole genome shotgun (WGS) entry which is preliminary data.</text>
</comment>
<organism evidence="1 2">
    <name type="scientific">Alkalibaculum bacchi</name>
    <dbReference type="NCBI Taxonomy" id="645887"/>
    <lineage>
        <taxon>Bacteria</taxon>
        <taxon>Bacillati</taxon>
        <taxon>Bacillota</taxon>
        <taxon>Clostridia</taxon>
        <taxon>Eubacteriales</taxon>
        <taxon>Eubacteriaceae</taxon>
        <taxon>Alkalibaculum</taxon>
    </lineage>
</organism>
<dbReference type="AlphaFoldDB" id="A0A366HVX5"/>
<proteinExistence type="predicted"/>
<protein>
    <submittedName>
        <fullName evidence="1">Uncharacterized protein</fullName>
    </submittedName>
</protein>
<evidence type="ECO:0000313" key="2">
    <source>
        <dbReference type="Proteomes" id="UP000253490"/>
    </source>
</evidence>
<name>A0A366HVX5_9FIRM</name>
<reference evidence="1 2" key="1">
    <citation type="submission" date="2018-06" db="EMBL/GenBank/DDBJ databases">
        <title>Genomic Encyclopedia of Type Strains, Phase IV (KMG-IV): sequencing the most valuable type-strain genomes for metagenomic binning, comparative biology and taxonomic classification.</title>
        <authorList>
            <person name="Goeker M."/>
        </authorList>
    </citation>
    <scope>NUCLEOTIDE SEQUENCE [LARGE SCALE GENOMIC DNA]</scope>
    <source>
        <strain evidence="1 2">DSM 22112</strain>
    </source>
</reference>